<evidence type="ECO:0000313" key="4">
    <source>
        <dbReference type="Proteomes" id="UP001407405"/>
    </source>
</evidence>
<sequence length="332" mass="38555">MRRSAVVQEIMKDYEKKRRMAQRRREEKVQAIYEVVPELEALESQMTRQGLAISRALLSDPQNQQRLIHQLEQEMNRLQERRSALMDAHHLTEADFQPHWSCPHCQDRGILKSGKHCSCFKQQLINQAYQMSNLAGILAKENFKTFCIDLFSEKEIPEEGLSPRDNMLQVLQECEGFVFNFDEPNEKNLLFYGPTGLGKTFMANCIAKALLDREKVVIYQTAIKLIHLLENHQFGREGTPQDSQVLTRLFDCDLLIIDDLGTELTNTFTNGQLFQIINTRHLEGKKTLISTNLPPGELMVRYDDRICSRLFAYYSFVKFFGKDIRWEGRGSV</sequence>
<dbReference type="InterPro" id="IPR003593">
    <property type="entry name" value="AAA+_ATPase"/>
</dbReference>
<dbReference type="Pfam" id="PF01695">
    <property type="entry name" value="IstB_IS21"/>
    <property type="match status" value="1"/>
</dbReference>
<protein>
    <submittedName>
        <fullName evidence="3">ATP-binding protein</fullName>
    </submittedName>
</protein>
<evidence type="ECO:0000313" key="3">
    <source>
        <dbReference type="EMBL" id="MEN1760108.1"/>
    </source>
</evidence>
<dbReference type="GO" id="GO:0005524">
    <property type="term" value="F:ATP binding"/>
    <property type="evidence" value="ECO:0007669"/>
    <property type="project" value="UniProtKB-KW"/>
</dbReference>
<dbReference type="EMBL" id="JBCITM010000005">
    <property type="protein sequence ID" value="MEN1760108.1"/>
    <property type="molecule type" value="Genomic_DNA"/>
</dbReference>
<dbReference type="RefSeq" id="WP_343185427.1">
    <property type="nucleotide sequence ID" value="NZ_JBCITM010000005.1"/>
</dbReference>
<dbReference type="InterPro" id="IPR002611">
    <property type="entry name" value="IstB_ATP-bd"/>
</dbReference>
<evidence type="ECO:0000259" key="2">
    <source>
        <dbReference type="SMART" id="SM00382"/>
    </source>
</evidence>
<dbReference type="InterPro" id="IPR027417">
    <property type="entry name" value="P-loop_NTPase"/>
</dbReference>
<keyword evidence="3" id="KW-0067">ATP-binding</keyword>
<feature type="coiled-coil region" evidence="1">
    <location>
        <begin position="61"/>
        <end position="88"/>
    </location>
</feature>
<feature type="domain" description="AAA+ ATPase" evidence="2">
    <location>
        <begin position="185"/>
        <end position="316"/>
    </location>
</feature>
<dbReference type="CDD" id="cd00009">
    <property type="entry name" value="AAA"/>
    <property type="match status" value="1"/>
</dbReference>
<accession>A0ABU9VSG2</accession>
<dbReference type="Gene3D" id="3.40.50.300">
    <property type="entry name" value="P-loop containing nucleotide triphosphate hydrolases"/>
    <property type="match status" value="1"/>
</dbReference>
<name>A0ABU9VSG2_9CLOT</name>
<gene>
    <name evidence="3" type="ORF">AAIG11_06470</name>
</gene>
<comment type="caution">
    <text evidence="3">The sequence shown here is derived from an EMBL/GenBank/DDBJ whole genome shotgun (WGS) entry which is preliminary data.</text>
</comment>
<keyword evidence="1" id="KW-0175">Coiled coil</keyword>
<evidence type="ECO:0000256" key="1">
    <source>
        <dbReference type="SAM" id="Coils"/>
    </source>
</evidence>
<keyword evidence="3" id="KW-0547">Nucleotide-binding</keyword>
<reference evidence="3 4" key="1">
    <citation type="submission" date="2024-04" db="EMBL/GenBank/DDBJ databases">
        <title>Genome sequencing and metabolic network reconstruction of aminoacids and betaine degradation by Anoxynatronum sibiricum.</title>
        <authorList>
            <person name="Detkova E.N."/>
            <person name="Boltjanskaja Y.V."/>
            <person name="Mardanov A.V."/>
            <person name="Kevbrin V."/>
        </authorList>
    </citation>
    <scope>NUCLEOTIDE SEQUENCE [LARGE SCALE GENOMIC DNA]</scope>
    <source>
        <strain evidence="3 4">Z-7981</strain>
    </source>
</reference>
<dbReference type="NCBIfam" id="NF005304">
    <property type="entry name" value="PRK06835.1"/>
    <property type="match status" value="1"/>
</dbReference>
<dbReference type="SMART" id="SM00382">
    <property type="entry name" value="AAA"/>
    <property type="match status" value="1"/>
</dbReference>
<dbReference type="PANTHER" id="PTHR30050">
    <property type="entry name" value="CHROMOSOMAL REPLICATION INITIATOR PROTEIN DNAA"/>
    <property type="match status" value="1"/>
</dbReference>
<dbReference type="SUPFAM" id="SSF52540">
    <property type="entry name" value="P-loop containing nucleoside triphosphate hydrolases"/>
    <property type="match status" value="1"/>
</dbReference>
<dbReference type="PANTHER" id="PTHR30050:SF4">
    <property type="entry name" value="ATP-BINDING PROTEIN RV3427C IN INSERTION SEQUENCE-RELATED"/>
    <property type="match status" value="1"/>
</dbReference>
<proteinExistence type="predicted"/>
<keyword evidence="4" id="KW-1185">Reference proteome</keyword>
<dbReference type="Proteomes" id="UP001407405">
    <property type="component" value="Unassembled WGS sequence"/>
</dbReference>
<organism evidence="3 4">
    <name type="scientific">Anoxynatronum sibiricum</name>
    <dbReference type="NCBI Taxonomy" id="210623"/>
    <lineage>
        <taxon>Bacteria</taxon>
        <taxon>Bacillati</taxon>
        <taxon>Bacillota</taxon>
        <taxon>Clostridia</taxon>
        <taxon>Eubacteriales</taxon>
        <taxon>Clostridiaceae</taxon>
        <taxon>Anoxynatronum</taxon>
    </lineage>
</organism>